<dbReference type="InterPro" id="IPR029068">
    <property type="entry name" value="Glyas_Bleomycin-R_OHBP_Dase"/>
</dbReference>
<dbReference type="PANTHER" id="PTHR34109">
    <property type="entry name" value="BNAUNNG04460D PROTEIN-RELATED"/>
    <property type="match status" value="1"/>
</dbReference>
<protein>
    <submittedName>
        <fullName evidence="2">VOC family protein</fullName>
    </submittedName>
</protein>
<dbReference type="Proteomes" id="UP000468581">
    <property type="component" value="Unassembled WGS sequence"/>
</dbReference>
<evidence type="ECO:0000313" key="3">
    <source>
        <dbReference type="Proteomes" id="UP000468581"/>
    </source>
</evidence>
<reference evidence="2 3" key="1">
    <citation type="submission" date="2020-01" db="EMBL/GenBank/DDBJ databases">
        <title>Leptobacterium flavescens.</title>
        <authorList>
            <person name="Wang G."/>
        </authorList>
    </citation>
    <scope>NUCLEOTIDE SEQUENCE [LARGE SCALE GENOMIC DNA]</scope>
    <source>
        <strain evidence="2 3">KCTC 22160</strain>
    </source>
</reference>
<dbReference type="RefSeq" id="WP_163606713.1">
    <property type="nucleotide sequence ID" value="NZ_JAABOO010000002.1"/>
</dbReference>
<evidence type="ECO:0000313" key="2">
    <source>
        <dbReference type="EMBL" id="NER13642.1"/>
    </source>
</evidence>
<dbReference type="Gene3D" id="3.30.720.120">
    <property type="match status" value="1"/>
</dbReference>
<dbReference type="AlphaFoldDB" id="A0A6P0UM47"/>
<accession>A0A6P0UM47</accession>
<feature type="domain" description="Glyoxalase/fosfomycin resistance/dioxygenase" evidence="1">
    <location>
        <begin position="17"/>
        <end position="122"/>
    </location>
</feature>
<dbReference type="Gene3D" id="3.30.720.110">
    <property type="match status" value="1"/>
</dbReference>
<keyword evidence="3" id="KW-1185">Reference proteome</keyword>
<gene>
    <name evidence="2" type="ORF">GWK08_09350</name>
</gene>
<dbReference type="EMBL" id="JAABOO010000002">
    <property type="protein sequence ID" value="NER13642.1"/>
    <property type="molecule type" value="Genomic_DNA"/>
</dbReference>
<comment type="caution">
    <text evidence="2">The sequence shown here is derived from an EMBL/GenBank/DDBJ whole genome shotgun (WGS) entry which is preliminary data.</text>
</comment>
<organism evidence="2 3">
    <name type="scientific">Leptobacterium flavescens</name>
    <dbReference type="NCBI Taxonomy" id="472055"/>
    <lineage>
        <taxon>Bacteria</taxon>
        <taxon>Pseudomonadati</taxon>
        <taxon>Bacteroidota</taxon>
        <taxon>Flavobacteriia</taxon>
        <taxon>Flavobacteriales</taxon>
        <taxon>Flavobacteriaceae</taxon>
        <taxon>Leptobacterium</taxon>
    </lineage>
</organism>
<evidence type="ECO:0000259" key="1">
    <source>
        <dbReference type="Pfam" id="PF00903"/>
    </source>
</evidence>
<dbReference type="Pfam" id="PF00903">
    <property type="entry name" value="Glyoxalase"/>
    <property type="match status" value="1"/>
</dbReference>
<proteinExistence type="predicted"/>
<name>A0A6P0UM47_9FLAO</name>
<dbReference type="SUPFAM" id="SSF54593">
    <property type="entry name" value="Glyoxalase/Bleomycin resistance protein/Dihydroxybiphenyl dioxygenase"/>
    <property type="match status" value="1"/>
</dbReference>
<sequence length="135" mass="15436">MNSIAPSGYSRVCPYLMIDSVEDQLHFLLNIFECELLEEVKNKQDQVQHAEIRIGDVVIMMGRARKEWPARTNMLYVFVSDVDKVYNRALEYKGKSIAEPVLQGYGFKEAGIEDPQGNQWWIAQPEGHTGNSSKK</sequence>
<dbReference type="PANTHER" id="PTHR34109:SF1">
    <property type="entry name" value="VOC DOMAIN-CONTAINING PROTEIN"/>
    <property type="match status" value="1"/>
</dbReference>
<dbReference type="InterPro" id="IPR004360">
    <property type="entry name" value="Glyas_Fos-R_dOase_dom"/>
</dbReference>